<evidence type="ECO:0000313" key="2">
    <source>
        <dbReference type="EMBL" id="OMH81621.1"/>
    </source>
</evidence>
<feature type="compositionally biased region" description="Polar residues" evidence="1">
    <location>
        <begin position="15"/>
        <end position="26"/>
    </location>
</feature>
<keyword evidence="3" id="KW-1185">Reference proteome</keyword>
<feature type="region of interest" description="Disordered" evidence="1">
    <location>
        <begin position="130"/>
        <end position="170"/>
    </location>
</feature>
<dbReference type="Proteomes" id="UP000188320">
    <property type="component" value="Unassembled WGS sequence"/>
</dbReference>
<feature type="compositionally biased region" description="Polar residues" evidence="1">
    <location>
        <begin position="34"/>
        <end position="46"/>
    </location>
</feature>
<feature type="compositionally biased region" description="Low complexity" evidence="1">
    <location>
        <begin position="139"/>
        <end position="148"/>
    </location>
</feature>
<proteinExistence type="predicted"/>
<reference evidence="3" key="1">
    <citation type="submission" date="2017-01" db="EMBL/GenBank/DDBJ databases">
        <authorList>
            <person name="Wang Y."/>
            <person name="White M."/>
            <person name="Kvist S."/>
            <person name="Moncalvo J.-M."/>
        </authorList>
    </citation>
    <scope>NUCLEOTIDE SEQUENCE [LARGE SCALE GENOMIC DNA]</scope>
    <source>
        <strain evidence="3">COL-18-3</strain>
    </source>
</reference>
<gene>
    <name evidence="2" type="ORF">AX774_g4916</name>
</gene>
<comment type="caution">
    <text evidence="2">The sequence shown here is derived from an EMBL/GenBank/DDBJ whole genome shotgun (WGS) entry which is preliminary data.</text>
</comment>
<dbReference type="EMBL" id="LSSK01000856">
    <property type="protein sequence ID" value="OMH81621.1"/>
    <property type="molecule type" value="Genomic_DNA"/>
</dbReference>
<evidence type="ECO:0000313" key="3">
    <source>
        <dbReference type="Proteomes" id="UP000188320"/>
    </source>
</evidence>
<feature type="compositionally biased region" description="Polar residues" evidence="1">
    <location>
        <begin position="93"/>
        <end position="103"/>
    </location>
</feature>
<feature type="region of interest" description="Disordered" evidence="1">
    <location>
        <begin position="71"/>
        <end position="113"/>
    </location>
</feature>
<accession>A0A1R1PKW8</accession>
<evidence type="ECO:0000256" key="1">
    <source>
        <dbReference type="SAM" id="MobiDB-lite"/>
    </source>
</evidence>
<feature type="region of interest" description="Disordered" evidence="1">
    <location>
        <begin position="1"/>
        <end position="52"/>
    </location>
</feature>
<dbReference type="AlphaFoldDB" id="A0A1R1PKW8"/>
<name>A0A1R1PKW8_ZANCU</name>
<protein>
    <submittedName>
        <fullName evidence="2">Uncharacterized protein</fullName>
    </submittedName>
</protein>
<feature type="compositionally biased region" description="Polar residues" evidence="1">
    <location>
        <begin position="71"/>
        <end position="85"/>
    </location>
</feature>
<feature type="compositionally biased region" description="Basic and acidic residues" evidence="1">
    <location>
        <begin position="1"/>
        <end position="14"/>
    </location>
</feature>
<organism evidence="2 3">
    <name type="scientific">Zancudomyces culisetae</name>
    <name type="common">Gut fungus</name>
    <name type="synonym">Smittium culisetae</name>
    <dbReference type="NCBI Taxonomy" id="1213189"/>
    <lineage>
        <taxon>Eukaryota</taxon>
        <taxon>Fungi</taxon>
        <taxon>Fungi incertae sedis</taxon>
        <taxon>Zoopagomycota</taxon>
        <taxon>Kickxellomycotina</taxon>
        <taxon>Harpellomycetes</taxon>
        <taxon>Harpellales</taxon>
        <taxon>Legeriomycetaceae</taxon>
        <taxon>Zancudomyces</taxon>
    </lineage>
</organism>
<sequence>MDEELDNLRDEKETQGNSDEQQNSEQLSEKSKEPFSQSTLIESTCTENEHEKPVYITKDLVENSQTLKVAGESSVQIADRNNSHLQVGDGKSNPKTGTSSIIFQSRDRTSGNAHEYSNIFKIQAGEMYSGSKSPTKLGSFSSLNNSNSKAQKKETRKRASAPYTQEWDGK</sequence>